<keyword evidence="8" id="KW-0406">Ion transport</keyword>
<keyword evidence="7" id="KW-1015">Disulfide bond</keyword>
<feature type="transmembrane region" description="Helical" evidence="8">
    <location>
        <begin position="576"/>
        <end position="602"/>
    </location>
</feature>
<keyword evidence="8" id="KW-0813">Transport</keyword>
<feature type="domain" description="Kazal-like" evidence="10">
    <location>
        <begin position="519"/>
        <end position="557"/>
    </location>
</feature>
<evidence type="ECO:0000313" key="11">
    <source>
        <dbReference type="EMBL" id="KAH3709064.1"/>
    </source>
</evidence>
<dbReference type="SUPFAM" id="SSF103473">
    <property type="entry name" value="MFS general substrate transporter"/>
    <property type="match status" value="1"/>
</dbReference>
<dbReference type="GO" id="GO:0016323">
    <property type="term" value="C:basolateral plasma membrane"/>
    <property type="evidence" value="ECO:0007669"/>
    <property type="project" value="TreeGrafter"/>
</dbReference>
<dbReference type="Proteomes" id="UP000828390">
    <property type="component" value="Unassembled WGS sequence"/>
</dbReference>
<dbReference type="PANTHER" id="PTHR11388:SF142">
    <property type="entry name" value="SOLUTE CARRIER ORGANIC ANION TRANSPORTER FAMILY MEMBER 5A1"/>
    <property type="match status" value="1"/>
</dbReference>
<evidence type="ECO:0000259" key="10">
    <source>
        <dbReference type="Pfam" id="PF07648"/>
    </source>
</evidence>
<evidence type="ECO:0000256" key="3">
    <source>
        <dbReference type="ARBA" id="ARBA00022475"/>
    </source>
</evidence>
<gene>
    <name evidence="11" type="ORF">DPMN_068524</name>
</gene>
<dbReference type="PANTHER" id="PTHR11388">
    <property type="entry name" value="ORGANIC ANION TRANSPORTER"/>
    <property type="match status" value="1"/>
</dbReference>
<dbReference type="InterPro" id="IPR002350">
    <property type="entry name" value="Kazal_dom"/>
</dbReference>
<dbReference type="EMBL" id="JAIWYP010000014">
    <property type="protein sequence ID" value="KAH3709064.1"/>
    <property type="molecule type" value="Genomic_DNA"/>
</dbReference>
<reference evidence="11" key="2">
    <citation type="submission" date="2020-11" db="EMBL/GenBank/DDBJ databases">
        <authorList>
            <person name="McCartney M.A."/>
            <person name="Auch B."/>
            <person name="Kono T."/>
            <person name="Mallez S."/>
            <person name="Becker A."/>
            <person name="Gohl D.M."/>
            <person name="Silverstein K.A.T."/>
            <person name="Koren S."/>
            <person name="Bechman K.B."/>
            <person name="Herman A."/>
            <person name="Abrahante J.E."/>
            <person name="Garbe J."/>
        </authorList>
    </citation>
    <scope>NUCLEOTIDE SEQUENCE</scope>
    <source>
        <strain evidence="11">Duluth1</strain>
        <tissue evidence="11">Whole animal</tissue>
    </source>
</reference>
<feature type="transmembrane region" description="Helical" evidence="8">
    <location>
        <begin position="433"/>
        <end position="453"/>
    </location>
</feature>
<keyword evidence="3" id="KW-1003">Cell membrane</keyword>
<evidence type="ECO:0000313" key="12">
    <source>
        <dbReference type="Proteomes" id="UP000828390"/>
    </source>
</evidence>
<dbReference type="NCBIfam" id="TIGR00805">
    <property type="entry name" value="oat"/>
    <property type="match status" value="1"/>
</dbReference>
<dbReference type="AlphaFoldDB" id="A0A9D3Z2N2"/>
<feature type="compositionally biased region" description="Basic and acidic residues" evidence="9">
    <location>
        <begin position="696"/>
        <end position="705"/>
    </location>
</feature>
<feature type="transmembrane region" description="Helical" evidence="8">
    <location>
        <begin position="102"/>
        <end position="123"/>
    </location>
</feature>
<dbReference type="Pfam" id="PF07648">
    <property type="entry name" value="Kazal_2"/>
    <property type="match status" value="1"/>
</dbReference>
<feature type="transmembrane region" description="Helical" evidence="8">
    <location>
        <begin position="325"/>
        <end position="349"/>
    </location>
</feature>
<dbReference type="Pfam" id="PF03137">
    <property type="entry name" value="OATP"/>
    <property type="match status" value="1"/>
</dbReference>
<feature type="compositionally biased region" description="Basic and acidic residues" evidence="9">
    <location>
        <begin position="723"/>
        <end position="735"/>
    </location>
</feature>
<feature type="transmembrane region" description="Helical" evidence="8">
    <location>
        <begin position="242"/>
        <end position="259"/>
    </location>
</feature>
<dbReference type="InterPro" id="IPR036259">
    <property type="entry name" value="MFS_trans_sf"/>
</dbReference>
<dbReference type="CDD" id="cd17336">
    <property type="entry name" value="MFS_SLCO_OATP"/>
    <property type="match status" value="1"/>
</dbReference>
<name>A0A9D3Z2N2_DREPO</name>
<evidence type="ECO:0000256" key="1">
    <source>
        <dbReference type="ARBA" id="ARBA00004651"/>
    </source>
</evidence>
<evidence type="ECO:0000256" key="4">
    <source>
        <dbReference type="ARBA" id="ARBA00022692"/>
    </source>
</evidence>
<feature type="transmembrane region" description="Helical" evidence="8">
    <location>
        <begin position="614"/>
        <end position="634"/>
    </location>
</feature>
<evidence type="ECO:0000256" key="5">
    <source>
        <dbReference type="ARBA" id="ARBA00022989"/>
    </source>
</evidence>
<keyword evidence="6 8" id="KW-0472">Membrane</keyword>
<dbReference type="GO" id="GO:0015347">
    <property type="term" value="F:sodium-independent organic anion transmembrane transporter activity"/>
    <property type="evidence" value="ECO:0007669"/>
    <property type="project" value="TreeGrafter"/>
</dbReference>
<protein>
    <recommendedName>
        <fullName evidence="8">Solute carrier organic anion transporter family member</fullName>
    </recommendedName>
</protein>
<dbReference type="GO" id="GO:0006811">
    <property type="term" value="P:monoatomic ion transport"/>
    <property type="evidence" value="ECO:0007669"/>
    <property type="project" value="UniProtKB-KW"/>
</dbReference>
<proteinExistence type="inferred from homology"/>
<feature type="transmembrane region" description="Helical" evidence="8">
    <location>
        <begin position="280"/>
        <end position="305"/>
    </location>
</feature>
<feature type="transmembrane region" description="Helical" evidence="8">
    <location>
        <begin position="667"/>
        <end position="690"/>
    </location>
</feature>
<feature type="region of interest" description="Disordered" evidence="9">
    <location>
        <begin position="696"/>
        <end position="735"/>
    </location>
</feature>
<evidence type="ECO:0000256" key="8">
    <source>
        <dbReference type="RuleBase" id="RU362056"/>
    </source>
</evidence>
<feature type="transmembrane region" description="Helical" evidence="8">
    <location>
        <begin position="170"/>
        <end position="192"/>
    </location>
</feature>
<comment type="subcellular location">
    <subcellularLocation>
        <location evidence="1 8">Cell membrane</location>
        <topology evidence="1 8">Multi-pass membrane protein</topology>
    </subcellularLocation>
</comment>
<evidence type="ECO:0000256" key="6">
    <source>
        <dbReference type="ARBA" id="ARBA00023136"/>
    </source>
</evidence>
<comment type="similarity">
    <text evidence="2 8">Belongs to the organo anion transporter (TC 2.A.60) family.</text>
</comment>
<feature type="transmembrane region" description="Helical" evidence="8">
    <location>
        <begin position="394"/>
        <end position="413"/>
    </location>
</feature>
<feature type="transmembrane region" description="Helical" evidence="8">
    <location>
        <begin position="143"/>
        <end position="163"/>
    </location>
</feature>
<keyword evidence="4 8" id="KW-0812">Transmembrane</keyword>
<keyword evidence="12" id="KW-1185">Reference proteome</keyword>
<dbReference type="InterPro" id="IPR004156">
    <property type="entry name" value="OATP"/>
</dbReference>
<evidence type="ECO:0000256" key="7">
    <source>
        <dbReference type="ARBA" id="ARBA00023157"/>
    </source>
</evidence>
<dbReference type="GO" id="GO:0043252">
    <property type="term" value="P:sodium-independent organic anion transport"/>
    <property type="evidence" value="ECO:0007669"/>
    <property type="project" value="TreeGrafter"/>
</dbReference>
<evidence type="ECO:0000256" key="2">
    <source>
        <dbReference type="ARBA" id="ARBA00009657"/>
    </source>
</evidence>
<comment type="caution">
    <text evidence="11">The sequence shown here is derived from an EMBL/GenBank/DDBJ whole genome shotgun (WGS) entry which is preliminary data.</text>
</comment>
<reference evidence="11" key="1">
    <citation type="journal article" date="2019" name="bioRxiv">
        <title>The Genome of the Zebra Mussel, Dreissena polymorpha: A Resource for Invasive Species Research.</title>
        <authorList>
            <person name="McCartney M.A."/>
            <person name="Auch B."/>
            <person name="Kono T."/>
            <person name="Mallez S."/>
            <person name="Zhang Y."/>
            <person name="Obille A."/>
            <person name="Becker A."/>
            <person name="Abrahante J.E."/>
            <person name="Garbe J."/>
            <person name="Badalamenti J.P."/>
            <person name="Herman A."/>
            <person name="Mangelson H."/>
            <person name="Liachko I."/>
            <person name="Sullivan S."/>
            <person name="Sone E.D."/>
            <person name="Koren S."/>
            <person name="Silverstein K.A.T."/>
            <person name="Beckman K.B."/>
            <person name="Gohl D.M."/>
        </authorList>
    </citation>
    <scope>NUCLEOTIDE SEQUENCE</scope>
    <source>
        <strain evidence="11">Duluth1</strain>
        <tissue evidence="11">Whole animal</tissue>
    </source>
</reference>
<accession>A0A9D3Z2N2</accession>
<sequence>MDSNERNRRHDANGFQHPLESIAQNGSRHSNFKYGVLNSNFVGESETSIDLNNSYLVQENGGISDLANGINSQTKNSDAAGNGKSVEKTENGIEDETDFRSLVPFCILYGIGSLVSQSLTVYLSSQITVLEKAFGLSSFESGILLSANDVGFVITVLLASHFLKNYHIPRILSVCILMFGISGLLTSLPNFLTSNGNVATPRNGSVAQAQNRLCLLERHDNTTFTEKCALESASEMSRDRDSQWVVIFISCMMLIQGVAKAPRSALSSLYIDNNSPKIKTGFYIGILMSFSIFGPVIAVVLGGVFNKMPVDLKETSMSPSDPRWIGAWWLGFILFGALSCLISIPIFFFPASLRKNGNQASNVYANSEILEQKTLVQPIKDLPRSLGRVLKRPVYTCTMISVLFYLFGIMAMGSFGPKYIENQFHVPTWKANWVMGIEKLAPTVIGTFVGGVITRRLRLGLTGSVKMVFIIRIVVFALSCLNFMFGCPNPNVIIGMPTEVSSIANTFHSGTNISLIASTTCACSDVTYLPVCADDQTWFSPCHAGCQTEKQRMYYNCTATLGGTASPGMCTKGCDMLIPFVAVNALASFIGTLGLSPNYIVLLRSVGVNDRSMGVALMSFLMALLVFMPAPIVFGKVFDAFCLVWKNKCSGRGSCLLYDVIDLRFHLVGINVALAFISVVLVGISVLFALRLKDPDADDVGDKKLSMKPPIPQPRTSLTSQKGDGDGNVDRSDKR</sequence>
<evidence type="ECO:0000256" key="9">
    <source>
        <dbReference type="SAM" id="MobiDB-lite"/>
    </source>
</evidence>
<dbReference type="Gene3D" id="1.20.1250.20">
    <property type="entry name" value="MFS general substrate transporter like domains"/>
    <property type="match status" value="2"/>
</dbReference>
<keyword evidence="5 8" id="KW-1133">Transmembrane helix</keyword>
<feature type="transmembrane region" description="Helical" evidence="8">
    <location>
        <begin position="465"/>
        <end position="485"/>
    </location>
</feature>
<organism evidence="11 12">
    <name type="scientific">Dreissena polymorpha</name>
    <name type="common">Zebra mussel</name>
    <name type="synonym">Mytilus polymorpha</name>
    <dbReference type="NCBI Taxonomy" id="45954"/>
    <lineage>
        <taxon>Eukaryota</taxon>
        <taxon>Metazoa</taxon>
        <taxon>Spiralia</taxon>
        <taxon>Lophotrochozoa</taxon>
        <taxon>Mollusca</taxon>
        <taxon>Bivalvia</taxon>
        <taxon>Autobranchia</taxon>
        <taxon>Heteroconchia</taxon>
        <taxon>Euheterodonta</taxon>
        <taxon>Imparidentia</taxon>
        <taxon>Neoheterodontei</taxon>
        <taxon>Myida</taxon>
        <taxon>Dreissenoidea</taxon>
        <taxon>Dreissenidae</taxon>
        <taxon>Dreissena</taxon>
    </lineage>
</organism>